<organism evidence="2 3">
    <name type="scientific">Drechslerella dactyloides</name>
    <name type="common">Nematode-trapping fungus</name>
    <name type="synonym">Arthrobotrys dactyloides</name>
    <dbReference type="NCBI Taxonomy" id="74499"/>
    <lineage>
        <taxon>Eukaryota</taxon>
        <taxon>Fungi</taxon>
        <taxon>Dikarya</taxon>
        <taxon>Ascomycota</taxon>
        <taxon>Pezizomycotina</taxon>
        <taxon>Orbiliomycetes</taxon>
        <taxon>Orbiliales</taxon>
        <taxon>Orbiliaceae</taxon>
        <taxon>Drechslerella</taxon>
    </lineage>
</organism>
<dbReference type="AlphaFoldDB" id="A0AAD6IV49"/>
<accession>A0AAD6IV49</accession>
<evidence type="ECO:0000256" key="1">
    <source>
        <dbReference type="SAM" id="SignalP"/>
    </source>
</evidence>
<evidence type="ECO:0000313" key="2">
    <source>
        <dbReference type="EMBL" id="KAJ6258180.1"/>
    </source>
</evidence>
<comment type="caution">
    <text evidence="2">The sequence shown here is derived from an EMBL/GenBank/DDBJ whole genome shotgun (WGS) entry which is preliminary data.</text>
</comment>
<gene>
    <name evidence="2" type="ORF">Dda_7099</name>
</gene>
<feature type="chain" id="PRO_5042116740" evidence="1">
    <location>
        <begin position="19"/>
        <end position="62"/>
    </location>
</feature>
<keyword evidence="3" id="KW-1185">Reference proteome</keyword>
<name>A0AAD6IV49_DREDA</name>
<protein>
    <submittedName>
        <fullName evidence="2">Uncharacterized protein</fullName>
    </submittedName>
</protein>
<feature type="signal peptide" evidence="1">
    <location>
        <begin position="1"/>
        <end position="18"/>
    </location>
</feature>
<reference evidence="2" key="1">
    <citation type="submission" date="2023-01" db="EMBL/GenBank/DDBJ databases">
        <title>The chitinases involved in constricting ring structure development in the nematode-trapping fungus Drechslerella dactyloides.</title>
        <authorList>
            <person name="Wang R."/>
            <person name="Zhang L."/>
            <person name="Tang P."/>
            <person name="Li S."/>
            <person name="Liang L."/>
        </authorList>
    </citation>
    <scope>NUCLEOTIDE SEQUENCE</scope>
    <source>
        <strain evidence="2">YMF1.00031</strain>
    </source>
</reference>
<dbReference type="EMBL" id="JAQGDS010000009">
    <property type="protein sequence ID" value="KAJ6258180.1"/>
    <property type="molecule type" value="Genomic_DNA"/>
</dbReference>
<keyword evidence="1" id="KW-0732">Signal</keyword>
<dbReference type="Proteomes" id="UP001221413">
    <property type="component" value="Unassembled WGS sequence"/>
</dbReference>
<proteinExistence type="predicted"/>
<evidence type="ECO:0000313" key="3">
    <source>
        <dbReference type="Proteomes" id="UP001221413"/>
    </source>
</evidence>
<sequence length="62" mass="6692">MATIGGVIAVTLLVGVCAVQPGPEATRTGLKTGFRVETEPKMATNDDKPPMSYRRLPIQMYL</sequence>